<dbReference type="Proteomes" id="UP000034954">
    <property type="component" value="Unassembled WGS sequence"/>
</dbReference>
<keyword evidence="2" id="KW-1185">Reference proteome</keyword>
<protein>
    <submittedName>
        <fullName evidence="1">Uncharacterized protein</fullName>
    </submittedName>
</protein>
<comment type="caution">
    <text evidence="1">The sequence shown here is derived from an EMBL/GenBank/DDBJ whole genome shotgun (WGS) entry which is preliminary data.</text>
</comment>
<organism evidence="1 2">
    <name type="scientific">Candidatus Brocadia fulgida</name>
    <dbReference type="NCBI Taxonomy" id="380242"/>
    <lineage>
        <taxon>Bacteria</taxon>
        <taxon>Pseudomonadati</taxon>
        <taxon>Planctomycetota</taxon>
        <taxon>Candidatus Brocadiia</taxon>
        <taxon>Candidatus Brocadiales</taxon>
        <taxon>Candidatus Brocadiaceae</taxon>
        <taxon>Candidatus Brocadia</taxon>
    </lineage>
</organism>
<evidence type="ECO:0000313" key="2">
    <source>
        <dbReference type="Proteomes" id="UP000034954"/>
    </source>
</evidence>
<name>A0A0M2V3I8_9BACT</name>
<accession>A0A0M2V3I8</accession>
<gene>
    <name evidence="1" type="ORF">BROFUL_00063</name>
</gene>
<proteinExistence type="predicted"/>
<dbReference type="AlphaFoldDB" id="A0A0M2V3I8"/>
<dbReference type="EMBL" id="LAQJ01000007">
    <property type="protein sequence ID" value="KKO21224.1"/>
    <property type="molecule type" value="Genomic_DNA"/>
</dbReference>
<sequence>MGCKNFMKKKIFTGQENFFKNLHTTINFYFLFMHKTIFCKKTMQGILMIWFLLCILPGDCLLLGCVEGDVLHCAEKEAAVISHQDVLDSLPMDDQHCSHCCLLCTHNLVMGLLQKSFLFLNRSPRWVQTLHVNHFKSIFQTIIYHPPRFAA</sequence>
<reference evidence="1 2" key="1">
    <citation type="journal article" date="2013" name="BMC Microbiol.">
        <title>Identification of the type II cytochrome c maturation pathway in anammox bacteria by comparative genomics.</title>
        <authorList>
            <person name="Ferousi C."/>
            <person name="Speth D.R."/>
            <person name="Reimann J."/>
            <person name="Op den Camp H.J."/>
            <person name="Allen J.W."/>
            <person name="Keltjens J.T."/>
            <person name="Jetten M.S."/>
        </authorList>
    </citation>
    <scope>NUCLEOTIDE SEQUENCE [LARGE SCALE GENOMIC DNA]</scope>
    <source>
        <strain evidence="1">RU1</strain>
    </source>
</reference>
<evidence type="ECO:0000313" key="1">
    <source>
        <dbReference type="EMBL" id="KKO21224.1"/>
    </source>
</evidence>